<sequence length="178" mass="20232">MRQRIQTFLLFLLCPYLFTLVWGDIIELDETRVSVIGWTDAHTAVYGRPIIEGVIIPFDDIVDFVKYASDDFLCRQNDFGQTVLHLAVRQNNLGVIQLCVDRRLECLETGNNDGDTPLHYAAVWNRPEAAKLLLPLTTRNKQILNKEGKSPLDDAKKHSHPAMIRLLTDATSSNIEEL</sequence>
<organism evidence="5 6">
    <name type="scientific">Fragilariopsis cylindrus CCMP1102</name>
    <dbReference type="NCBI Taxonomy" id="635003"/>
    <lineage>
        <taxon>Eukaryota</taxon>
        <taxon>Sar</taxon>
        <taxon>Stramenopiles</taxon>
        <taxon>Ochrophyta</taxon>
        <taxon>Bacillariophyta</taxon>
        <taxon>Bacillariophyceae</taxon>
        <taxon>Bacillariophycidae</taxon>
        <taxon>Bacillariales</taxon>
        <taxon>Bacillariaceae</taxon>
        <taxon>Fragilariopsis</taxon>
    </lineage>
</organism>
<dbReference type="Proteomes" id="UP000095751">
    <property type="component" value="Unassembled WGS sequence"/>
</dbReference>
<keyword evidence="1" id="KW-0677">Repeat</keyword>
<evidence type="ECO:0000313" key="6">
    <source>
        <dbReference type="Proteomes" id="UP000095751"/>
    </source>
</evidence>
<dbReference type="EMBL" id="KV784405">
    <property type="protein sequence ID" value="OEU06639.1"/>
    <property type="molecule type" value="Genomic_DNA"/>
</dbReference>
<dbReference type="PROSITE" id="PS50297">
    <property type="entry name" value="ANK_REP_REGION"/>
    <property type="match status" value="1"/>
</dbReference>
<dbReference type="PANTHER" id="PTHR24198">
    <property type="entry name" value="ANKYRIN REPEAT AND PROTEIN KINASE DOMAIN-CONTAINING PROTEIN"/>
    <property type="match status" value="1"/>
</dbReference>
<dbReference type="Pfam" id="PF12796">
    <property type="entry name" value="Ank_2"/>
    <property type="match status" value="1"/>
</dbReference>
<reference evidence="5 6" key="1">
    <citation type="submission" date="2016-09" db="EMBL/GenBank/DDBJ databases">
        <title>Extensive genetic diversity and differential bi-allelic expression allows diatom success in the polar Southern Ocean.</title>
        <authorList>
            <consortium name="DOE Joint Genome Institute"/>
            <person name="Mock T."/>
            <person name="Otillar R.P."/>
            <person name="Strauss J."/>
            <person name="Dupont C."/>
            <person name="Frickenhaus S."/>
            <person name="Maumus F."/>
            <person name="Mcmullan M."/>
            <person name="Sanges R."/>
            <person name="Schmutz J."/>
            <person name="Toseland A."/>
            <person name="Valas R."/>
            <person name="Veluchamy A."/>
            <person name="Ward B.J."/>
            <person name="Allen A."/>
            <person name="Barry K."/>
            <person name="Falciatore A."/>
            <person name="Ferrante M."/>
            <person name="Fortunato A.E."/>
            <person name="Gloeckner G."/>
            <person name="Gruber A."/>
            <person name="Hipkin R."/>
            <person name="Janech M."/>
            <person name="Kroth P."/>
            <person name="Leese F."/>
            <person name="Lindquist E."/>
            <person name="Lyon B.R."/>
            <person name="Martin J."/>
            <person name="Mayer C."/>
            <person name="Parker M."/>
            <person name="Quesneville H."/>
            <person name="Raymond J."/>
            <person name="Uhlig C."/>
            <person name="Valentin K.U."/>
            <person name="Worden A.Z."/>
            <person name="Armbrust E.V."/>
            <person name="Bowler C."/>
            <person name="Green B."/>
            <person name="Moulton V."/>
            <person name="Van Oosterhout C."/>
            <person name="Grigoriev I."/>
        </authorList>
    </citation>
    <scope>NUCLEOTIDE SEQUENCE [LARGE SCALE GENOMIC DNA]</scope>
    <source>
        <strain evidence="5 6">CCMP1102</strain>
    </source>
</reference>
<dbReference type="InParanoid" id="A0A1E7EL36"/>
<feature type="chain" id="PRO_5009191962" evidence="4">
    <location>
        <begin position="24"/>
        <end position="178"/>
    </location>
</feature>
<dbReference type="InterPro" id="IPR036770">
    <property type="entry name" value="Ankyrin_rpt-contain_sf"/>
</dbReference>
<dbReference type="KEGG" id="fcy:FRACYDRAFT_254190"/>
<dbReference type="SMART" id="SM00248">
    <property type="entry name" value="ANK"/>
    <property type="match status" value="3"/>
</dbReference>
<dbReference type="OrthoDB" id="20872at2759"/>
<evidence type="ECO:0000256" key="3">
    <source>
        <dbReference type="PROSITE-ProRule" id="PRU00023"/>
    </source>
</evidence>
<keyword evidence="2 3" id="KW-0040">ANK repeat</keyword>
<keyword evidence="6" id="KW-1185">Reference proteome</keyword>
<dbReference type="PROSITE" id="PS50088">
    <property type="entry name" value="ANK_REPEAT"/>
    <property type="match status" value="1"/>
</dbReference>
<feature type="repeat" description="ANK" evidence="3">
    <location>
        <begin position="113"/>
        <end position="134"/>
    </location>
</feature>
<dbReference type="AlphaFoldDB" id="A0A1E7EL36"/>
<evidence type="ECO:0000313" key="5">
    <source>
        <dbReference type="EMBL" id="OEU06639.1"/>
    </source>
</evidence>
<protein>
    <submittedName>
        <fullName evidence="5">Ankyrin</fullName>
    </submittedName>
</protein>
<feature type="signal peptide" evidence="4">
    <location>
        <begin position="1"/>
        <end position="23"/>
    </location>
</feature>
<evidence type="ECO:0000256" key="2">
    <source>
        <dbReference type="ARBA" id="ARBA00023043"/>
    </source>
</evidence>
<dbReference type="InterPro" id="IPR002110">
    <property type="entry name" value="Ankyrin_rpt"/>
</dbReference>
<keyword evidence="4" id="KW-0732">Signal</keyword>
<proteinExistence type="predicted"/>
<dbReference type="PANTHER" id="PTHR24198:SF165">
    <property type="entry name" value="ANKYRIN REPEAT-CONTAINING PROTEIN-RELATED"/>
    <property type="match status" value="1"/>
</dbReference>
<dbReference type="SUPFAM" id="SSF48403">
    <property type="entry name" value="Ankyrin repeat"/>
    <property type="match status" value="1"/>
</dbReference>
<name>A0A1E7EL36_9STRA</name>
<dbReference type="Gene3D" id="1.25.40.20">
    <property type="entry name" value="Ankyrin repeat-containing domain"/>
    <property type="match status" value="1"/>
</dbReference>
<accession>A0A1E7EL36</accession>
<evidence type="ECO:0000256" key="4">
    <source>
        <dbReference type="SAM" id="SignalP"/>
    </source>
</evidence>
<evidence type="ECO:0000256" key="1">
    <source>
        <dbReference type="ARBA" id="ARBA00022737"/>
    </source>
</evidence>
<gene>
    <name evidence="5" type="ORF">FRACYDRAFT_254190</name>
</gene>